<dbReference type="STRING" id="1081104.A0A167QMW2"/>
<dbReference type="Proteomes" id="UP000076744">
    <property type="component" value="Unassembled WGS sequence"/>
</dbReference>
<dbReference type="Gene3D" id="1.20.120.450">
    <property type="entry name" value="dinb family like domain"/>
    <property type="match status" value="1"/>
</dbReference>
<dbReference type="SUPFAM" id="SSF109854">
    <property type="entry name" value="DinB/YfiT-like putative metalloenzymes"/>
    <property type="match status" value="1"/>
</dbReference>
<dbReference type="InterPro" id="IPR018531">
    <property type="entry name" value="DUF1993"/>
</dbReference>
<dbReference type="AlphaFoldDB" id="A0A167QMW2"/>
<evidence type="ECO:0000313" key="2">
    <source>
        <dbReference type="Proteomes" id="UP000076744"/>
    </source>
</evidence>
<name>A0A167QMW2_CORFA</name>
<keyword evidence="2" id="KW-1185">Reference proteome</keyword>
<dbReference type="InterPro" id="IPR034660">
    <property type="entry name" value="DinB/YfiT-like"/>
</dbReference>
<dbReference type="Pfam" id="PF09351">
    <property type="entry name" value="DUF1993"/>
    <property type="match status" value="1"/>
</dbReference>
<evidence type="ECO:0000313" key="1">
    <source>
        <dbReference type="EMBL" id="OAA57784.1"/>
    </source>
</evidence>
<sequence>MSFYDVSIGQALEVLDSLTAILNKAESASNAAVLPEARIHEDMLPLSFQIYIVTDLGTKLAARLTGQEPPSNENNMKTFADFHARIAESRAALEKASKETVNSRAAEAVTVGLGPGKTAQMNGLTYNAGYVTPNLYFHLATAYNILRKEGVALGKMDYLTSFLGKHVDL</sequence>
<dbReference type="PANTHER" id="PTHR36922:SF1">
    <property type="entry name" value="DUF1993 DOMAIN-CONTAINING PROTEIN"/>
    <property type="match status" value="1"/>
</dbReference>
<reference evidence="1 2" key="1">
    <citation type="journal article" date="2016" name="Genome Biol. Evol.">
        <title>Divergent and convergent evolution of fungal pathogenicity.</title>
        <authorList>
            <person name="Shang Y."/>
            <person name="Xiao G."/>
            <person name="Zheng P."/>
            <person name="Cen K."/>
            <person name="Zhan S."/>
            <person name="Wang C."/>
        </authorList>
    </citation>
    <scope>NUCLEOTIDE SEQUENCE [LARGE SCALE GENOMIC DNA]</scope>
    <source>
        <strain evidence="1 2">ARSEF 2679</strain>
    </source>
</reference>
<dbReference type="RefSeq" id="XP_018702274.1">
    <property type="nucleotide sequence ID" value="XM_018850629.1"/>
</dbReference>
<evidence type="ECO:0008006" key="3">
    <source>
        <dbReference type="Google" id="ProtNLM"/>
    </source>
</evidence>
<accession>A0A167QMW2</accession>
<dbReference type="PANTHER" id="PTHR36922">
    <property type="entry name" value="BLL2446 PROTEIN"/>
    <property type="match status" value="1"/>
</dbReference>
<dbReference type="GeneID" id="30023317"/>
<protein>
    <recommendedName>
        <fullName evidence="3">Helix-turn-helix-domain containing protein type</fullName>
    </recommendedName>
</protein>
<proteinExistence type="predicted"/>
<organism evidence="1 2">
    <name type="scientific">Cordyceps fumosorosea (strain ARSEF 2679)</name>
    <name type="common">Isaria fumosorosea</name>
    <dbReference type="NCBI Taxonomy" id="1081104"/>
    <lineage>
        <taxon>Eukaryota</taxon>
        <taxon>Fungi</taxon>
        <taxon>Dikarya</taxon>
        <taxon>Ascomycota</taxon>
        <taxon>Pezizomycotina</taxon>
        <taxon>Sordariomycetes</taxon>
        <taxon>Hypocreomycetidae</taxon>
        <taxon>Hypocreales</taxon>
        <taxon>Cordycipitaceae</taxon>
        <taxon>Cordyceps</taxon>
    </lineage>
</organism>
<comment type="caution">
    <text evidence="1">The sequence shown here is derived from an EMBL/GenBank/DDBJ whole genome shotgun (WGS) entry which is preliminary data.</text>
</comment>
<dbReference type="EMBL" id="AZHB01000019">
    <property type="protein sequence ID" value="OAA57784.1"/>
    <property type="molecule type" value="Genomic_DNA"/>
</dbReference>
<gene>
    <name evidence="1" type="ORF">ISF_07025</name>
</gene>
<dbReference type="OrthoDB" id="3724345at2759"/>